<evidence type="ECO:0000313" key="3">
    <source>
        <dbReference type="Proteomes" id="UP000281899"/>
    </source>
</evidence>
<dbReference type="Proteomes" id="UP000281899">
    <property type="component" value="Unassembled WGS sequence"/>
</dbReference>
<keyword evidence="3" id="KW-1185">Reference proteome</keyword>
<name>A0ABX9X0Z9_9FLAO</name>
<sequence>MNKIDQKNIIADELIAVNLIFLVRTFWKGLNLKHREIAESSGTSREVVSKVLKKIENEGKIFKDEEGKI</sequence>
<dbReference type="InterPro" id="IPR012318">
    <property type="entry name" value="HTH_CRP"/>
</dbReference>
<organism evidence="2 3">
    <name type="scientific">Chryseobacterium cucumeris</name>
    <dbReference type="NCBI Taxonomy" id="1813611"/>
    <lineage>
        <taxon>Bacteria</taxon>
        <taxon>Pseudomonadati</taxon>
        <taxon>Bacteroidota</taxon>
        <taxon>Flavobacteriia</taxon>
        <taxon>Flavobacteriales</taxon>
        <taxon>Weeksellaceae</taxon>
        <taxon>Chryseobacterium group</taxon>
        <taxon>Chryseobacterium</taxon>
    </lineage>
</organism>
<gene>
    <name evidence="2" type="ORF">EGI15_22165</name>
</gene>
<protein>
    <recommendedName>
        <fullName evidence="1">HTH crp-type domain-containing protein</fullName>
    </recommendedName>
</protein>
<proteinExistence type="predicted"/>
<dbReference type="InterPro" id="IPR036390">
    <property type="entry name" value="WH_DNA-bd_sf"/>
</dbReference>
<accession>A0ABX9X0Z9</accession>
<comment type="caution">
    <text evidence="2">The sequence shown here is derived from an EMBL/GenBank/DDBJ whole genome shotgun (WGS) entry which is preliminary data.</text>
</comment>
<evidence type="ECO:0000313" key="2">
    <source>
        <dbReference type="EMBL" id="ROH87718.1"/>
    </source>
</evidence>
<reference evidence="2 3" key="1">
    <citation type="submission" date="2018-11" db="EMBL/GenBank/DDBJ databases">
        <title>Proposal to divide the Flavobacteriaceae and reorganize its genera based on Amino Acid Identity values calculated from whole genome sequences.</title>
        <authorList>
            <person name="Nicholson A.C."/>
            <person name="Gulvik C.A."/>
            <person name="Whitney A.M."/>
            <person name="Humrighouse B.W."/>
            <person name="Bell M."/>
            <person name="Holmes B."/>
            <person name="Steigerwalt A."/>
            <person name="Villarma A."/>
            <person name="Sheth M."/>
            <person name="Batra D."/>
            <person name="Pryor J."/>
            <person name="Bernardet J.-F."/>
            <person name="Hugo C."/>
            <person name="Kampfer P."/>
            <person name="Newman J."/>
            <person name="Mcquiston J.R."/>
        </authorList>
    </citation>
    <scope>NUCLEOTIDE SEQUENCE [LARGE SCALE GENOMIC DNA]</scope>
    <source>
        <strain evidence="2 3">G0235</strain>
    </source>
</reference>
<dbReference type="InterPro" id="IPR036388">
    <property type="entry name" value="WH-like_DNA-bd_sf"/>
</dbReference>
<feature type="domain" description="HTH crp-type" evidence="1">
    <location>
        <begin position="30"/>
        <end position="62"/>
    </location>
</feature>
<dbReference type="EMBL" id="RJTW01000011">
    <property type="protein sequence ID" value="ROH87718.1"/>
    <property type="molecule type" value="Genomic_DNA"/>
</dbReference>
<dbReference type="Gene3D" id="1.10.10.10">
    <property type="entry name" value="Winged helix-like DNA-binding domain superfamily/Winged helix DNA-binding domain"/>
    <property type="match status" value="1"/>
</dbReference>
<evidence type="ECO:0000259" key="1">
    <source>
        <dbReference type="Pfam" id="PF13545"/>
    </source>
</evidence>
<dbReference type="SUPFAM" id="SSF46785">
    <property type="entry name" value="Winged helix' DNA-binding domain"/>
    <property type="match status" value="1"/>
</dbReference>
<dbReference type="PRINTS" id="PR00034">
    <property type="entry name" value="HTHCRP"/>
</dbReference>
<dbReference type="Pfam" id="PF13545">
    <property type="entry name" value="HTH_Crp_2"/>
    <property type="match status" value="1"/>
</dbReference>